<dbReference type="PANTHER" id="PTHR30118">
    <property type="entry name" value="HTH-TYPE TRANSCRIPTIONAL REGULATOR LEUO-RELATED"/>
    <property type="match status" value="1"/>
</dbReference>
<dbReference type="InterPro" id="IPR036388">
    <property type="entry name" value="WH-like_DNA-bd_sf"/>
</dbReference>
<dbReference type="GO" id="GO:0003677">
    <property type="term" value="F:DNA binding"/>
    <property type="evidence" value="ECO:0007669"/>
    <property type="project" value="UniProtKB-KW"/>
</dbReference>
<gene>
    <name evidence="6" type="ORF">DKY63_03410</name>
</gene>
<dbReference type="InterPro" id="IPR037416">
    <property type="entry name" value="NodD_PBP2"/>
</dbReference>
<dbReference type="AlphaFoldDB" id="A0A2Z4RDE5"/>
<keyword evidence="2" id="KW-0805">Transcription regulation</keyword>
<sequence>MRFHHLDLNLLVALDVLLEEQNITRAAERLHMTQSATSGVLGRLRKYFEDDLLVQVGRSMQPTPYALELAKPVREVLLTIRSSITAKPVFDPASSKRHFRLVASDYLISVLFAQVIQRIHQEAPGITFEMHPPGEQAVEMTVRGEIDLMFVPERYLIEGHPSQLLFEEEHVCVVWSGNTAVGEVLTLEQYMEMGHISVGFGRSRQLSIEDWFMNQYGFKRRLEVITNDFNTLPQLLVGTHRVATMHRRLALLYARYLPLRILPPPVKIPVMKEIMQWHRSMDGDPMHRWLRETVREFIQTLDQAGEQTQQTVARR</sequence>
<keyword evidence="4" id="KW-0804">Transcription</keyword>
<dbReference type="PROSITE" id="PS50931">
    <property type="entry name" value="HTH_LYSR"/>
    <property type="match status" value="1"/>
</dbReference>
<evidence type="ECO:0000256" key="1">
    <source>
        <dbReference type="ARBA" id="ARBA00009437"/>
    </source>
</evidence>
<dbReference type="Pfam" id="PF03466">
    <property type="entry name" value="LysR_substrate"/>
    <property type="match status" value="1"/>
</dbReference>
<evidence type="ECO:0000256" key="2">
    <source>
        <dbReference type="ARBA" id="ARBA00023015"/>
    </source>
</evidence>
<organism evidence="6 7">
    <name type="scientific">Pseudomonas putida</name>
    <name type="common">Arthrobacter siderocapsulatus</name>
    <dbReference type="NCBI Taxonomy" id="303"/>
    <lineage>
        <taxon>Bacteria</taxon>
        <taxon>Pseudomonadati</taxon>
        <taxon>Pseudomonadota</taxon>
        <taxon>Gammaproteobacteria</taxon>
        <taxon>Pseudomonadales</taxon>
        <taxon>Pseudomonadaceae</taxon>
        <taxon>Pseudomonas</taxon>
    </lineage>
</organism>
<protein>
    <submittedName>
        <fullName evidence="6">LysR family transcriptional regulator</fullName>
    </submittedName>
</protein>
<dbReference type="InterPro" id="IPR036390">
    <property type="entry name" value="WH_DNA-bd_sf"/>
</dbReference>
<dbReference type="SUPFAM" id="SSF46785">
    <property type="entry name" value="Winged helix' DNA-binding domain"/>
    <property type="match status" value="1"/>
</dbReference>
<dbReference type="SUPFAM" id="SSF53850">
    <property type="entry name" value="Periplasmic binding protein-like II"/>
    <property type="match status" value="1"/>
</dbReference>
<comment type="similarity">
    <text evidence="1">Belongs to the LysR transcriptional regulatory family.</text>
</comment>
<reference evidence="6 7" key="1">
    <citation type="submission" date="2018-05" db="EMBL/GenBank/DDBJ databases">
        <title>Whole genome sequence of Pseudomonas putida JBC17.</title>
        <authorList>
            <person name="Lee Y.H."/>
            <person name="David K."/>
        </authorList>
    </citation>
    <scope>NUCLEOTIDE SEQUENCE [LARGE SCALE GENOMIC DNA]</scope>
    <source>
        <strain evidence="6 7">JBC17</strain>
    </source>
</reference>
<dbReference type="InterPro" id="IPR000847">
    <property type="entry name" value="LysR_HTH_N"/>
</dbReference>
<dbReference type="Proteomes" id="UP000250299">
    <property type="component" value="Chromosome"/>
</dbReference>
<proteinExistence type="inferred from homology"/>
<evidence type="ECO:0000256" key="3">
    <source>
        <dbReference type="ARBA" id="ARBA00023125"/>
    </source>
</evidence>
<accession>A0A2Z4RDE5</accession>
<feature type="domain" description="HTH lysR-type" evidence="5">
    <location>
        <begin position="6"/>
        <end position="63"/>
    </location>
</feature>
<evidence type="ECO:0000259" key="5">
    <source>
        <dbReference type="PROSITE" id="PS50931"/>
    </source>
</evidence>
<name>A0A2Z4RDE5_PSEPU</name>
<dbReference type="Gene3D" id="3.40.190.10">
    <property type="entry name" value="Periplasmic binding protein-like II"/>
    <property type="match status" value="2"/>
</dbReference>
<evidence type="ECO:0000313" key="7">
    <source>
        <dbReference type="Proteomes" id="UP000250299"/>
    </source>
</evidence>
<dbReference type="PANTHER" id="PTHR30118:SF6">
    <property type="entry name" value="HTH-TYPE TRANSCRIPTIONAL REGULATOR LEUO"/>
    <property type="match status" value="1"/>
</dbReference>
<dbReference type="EMBL" id="CP029693">
    <property type="protein sequence ID" value="AWY39012.1"/>
    <property type="molecule type" value="Genomic_DNA"/>
</dbReference>
<dbReference type="InterPro" id="IPR050389">
    <property type="entry name" value="LysR-type_TF"/>
</dbReference>
<dbReference type="CDD" id="cd08462">
    <property type="entry name" value="PBP2_NodD"/>
    <property type="match status" value="1"/>
</dbReference>
<dbReference type="RefSeq" id="WP_110962829.1">
    <property type="nucleotide sequence ID" value="NZ_CP029693.1"/>
</dbReference>
<evidence type="ECO:0000313" key="6">
    <source>
        <dbReference type="EMBL" id="AWY39012.1"/>
    </source>
</evidence>
<dbReference type="Gene3D" id="1.10.10.10">
    <property type="entry name" value="Winged helix-like DNA-binding domain superfamily/Winged helix DNA-binding domain"/>
    <property type="match status" value="1"/>
</dbReference>
<evidence type="ECO:0000256" key="4">
    <source>
        <dbReference type="ARBA" id="ARBA00023163"/>
    </source>
</evidence>
<dbReference type="OrthoDB" id="8720143at2"/>
<dbReference type="GO" id="GO:0003700">
    <property type="term" value="F:DNA-binding transcription factor activity"/>
    <property type="evidence" value="ECO:0007669"/>
    <property type="project" value="InterPro"/>
</dbReference>
<dbReference type="InterPro" id="IPR005119">
    <property type="entry name" value="LysR_subst-bd"/>
</dbReference>
<keyword evidence="3" id="KW-0238">DNA-binding</keyword>
<dbReference type="Pfam" id="PF00126">
    <property type="entry name" value="HTH_1"/>
    <property type="match status" value="1"/>
</dbReference>